<protein>
    <submittedName>
        <fullName evidence="2">EpsG family protein</fullName>
    </submittedName>
</protein>
<organism evidence="2 3">
    <name type="scientific">Halobacillus yeomjeoni</name>
    <dbReference type="NCBI Taxonomy" id="311194"/>
    <lineage>
        <taxon>Bacteria</taxon>
        <taxon>Bacillati</taxon>
        <taxon>Bacillota</taxon>
        <taxon>Bacilli</taxon>
        <taxon>Bacillales</taxon>
        <taxon>Bacillaceae</taxon>
        <taxon>Halobacillus</taxon>
    </lineage>
</organism>
<gene>
    <name evidence="2" type="ORF">H0267_11035</name>
</gene>
<feature type="transmembrane region" description="Helical" evidence="1">
    <location>
        <begin position="239"/>
        <end position="256"/>
    </location>
</feature>
<dbReference type="InterPro" id="IPR049458">
    <property type="entry name" value="EpsG-like"/>
</dbReference>
<keyword evidence="1" id="KW-0472">Membrane</keyword>
<feature type="transmembrane region" description="Helical" evidence="1">
    <location>
        <begin position="315"/>
        <end position="334"/>
    </location>
</feature>
<feature type="transmembrane region" description="Helical" evidence="1">
    <location>
        <begin position="96"/>
        <end position="118"/>
    </location>
</feature>
<feature type="transmembrane region" description="Helical" evidence="1">
    <location>
        <begin position="33"/>
        <end position="50"/>
    </location>
</feature>
<reference evidence="2 3" key="1">
    <citation type="journal article" date="2005" name="Int. J. Syst. Evol. Microbiol.">
        <title>Halobacillus yeomjeoni sp. nov., isolated from a marine solar saltern in Korea.</title>
        <authorList>
            <person name="Yoon J.H."/>
            <person name="Kang S.J."/>
            <person name="Lee C.H."/>
            <person name="Oh H.W."/>
            <person name="Oh T.K."/>
        </authorList>
    </citation>
    <scope>NUCLEOTIDE SEQUENCE [LARGE SCALE GENOMIC DNA]</scope>
    <source>
        <strain evidence="2 3">KCTC 3957</strain>
    </source>
</reference>
<keyword evidence="3" id="KW-1185">Reference proteome</keyword>
<comment type="caution">
    <text evidence="2">The sequence shown here is derived from an EMBL/GenBank/DDBJ whole genome shotgun (WGS) entry which is preliminary data.</text>
</comment>
<evidence type="ECO:0000256" key="1">
    <source>
        <dbReference type="SAM" id="Phobius"/>
    </source>
</evidence>
<dbReference type="RefSeq" id="WP_197317364.1">
    <property type="nucleotide sequence ID" value="NZ_JADZSC010000002.1"/>
</dbReference>
<evidence type="ECO:0000313" key="2">
    <source>
        <dbReference type="EMBL" id="MBH0230751.1"/>
    </source>
</evidence>
<sequence>MYIYIYNIIFVSLLALLIEANKHTLDFKVRKRIFIFITSFHLILIEGLRAPTVGTDVEGYIYVYKNISIGSFSNVFDYRMEFGFVSLLKTLSLFHINIQTLLFLLSIFIILPVGYTIYRYSERPFLSFYSYITFGFYTAAFCTIRQHIAYGLVLLTLGSIKERKLLKFLLIVLLASIIHRSALVFLPAYFIGNINLTKKKFILVFFSLFIIIFSLRIPITEFAIENYFIHFEIVMTNSYSWLAIGVLLLITGLFRYKQVTYNNDNYIYYNFTATALLLMIMASVTSNALRIVDFYYIFLILFIPSIFNKIQDKKLLVIVIYTLLSILGVMYIILLSKDSGYGITPYKFFWQE</sequence>
<feature type="transmembrane region" description="Helical" evidence="1">
    <location>
        <begin position="291"/>
        <end position="308"/>
    </location>
</feature>
<keyword evidence="1" id="KW-0812">Transmembrane</keyword>
<name>A0A931HWP7_9BACI</name>
<dbReference type="Pfam" id="PF14897">
    <property type="entry name" value="EpsG"/>
    <property type="match status" value="1"/>
</dbReference>
<feature type="transmembrane region" description="Helical" evidence="1">
    <location>
        <begin position="6"/>
        <end position="21"/>
    </location>
</feature>
<evidence type="ECO:0000313" key="3">
    <source>
        <dbReference type="Proteomes" id="UP000614490"/>
    </source>
</evidence>
<dbReference type="AlphaFoldDB" id="A0A931HWP7"/>
<dbReference type="EMBL" id="JADZSC010000002">
    <property type="protein sequence ID" value="MBH0230751.1"/>
    <property type="molecule type" value="Genomic_DNA"/>
</dbReference>
<accession>A0A931HWP7</accession>
<dbReference type="Proteomes" id="UP000614490">
    <property type="component" value="Unassembled WGS sequence"/>
</dbReference>
<feature type="transmembrane region" description="Helical" evidence="1">
    <location>
        <begin position="168"/>
        <end position="189"/>
    </location>
</feature>
<feature type="transmembrane region" description="Helical" evidence="1">
    <location>
        <begin position="125"/>
        <end position="148"/>
    </location>
</feature>
<feature type="transmembrane region" description="Helical" evidence="1">
    <location>
        <begin position="268"/>
        <end position="285"/>
    </location>
</feature>
<keyword evidence="1" id="KW-1133">Transmembrane helix</keyword>
<feature type="transmembrane region" description="Helical" evidence="1">
    <location>
        <begin position="201"/>
        <end position="219"/>
    </location>
</feature>
<proteinExistence type="predicted"/>